<reference evidence="6 7" key="1">
    <citation type="submission" date="2018-10" db="EMBL/GenBank/DDBJ databases">
        <title>Phylogenomics of Brevibacillus.</title>
        <authorList>
            <person name="Dunlap C."/>
        </authorList>
    </citation>
    <scope>NUCLEOTIDE SEQUENCE [LARGE SCALE GENOMIC DNA]</scope>
    <source>
        <strain evidence="6 7">JCM 15716</strain>
    </source>
</reference>
<dbReference type="AlphaFoldDB" id="A0A3M8DGT8"/>
<dbReference type="SUPFAM" id="SSF48498">
    <property type="entry name" value="Tetracyclin repressor-like, C-terminal domain"/>
    <property type="match status" value="1"/>
</dbReference>
<dbReference type="Proteomes" id="UP000271031">
    <property type="component" value="Unassembled WGS sequence"/>
</dbReference>
<evidence type="ECO:0000256" key="3">
    <source>
        <dbReference type="ARBA" id="ARBA00023163"/>
    </source>
</evidence>
<accession>A0A3M8DGT8</accession>
<dbReference type="RefSeq" id="WP_122918991.1">
    <property type="nucleotide sequence ID" value="NZ_RHHQ01000012.1"/>
</dbReference>
<name>A0A3M8DGT8_9BACL</name>
<feature type="domain" description="HTH tetR-type" evidence="5">
    <location>
        <begin position="7"/>
        <end position="67"/>
    </location>
</feature>
<dbReference type="Gene3D" id="1.10.357.10">
    <property type="entry name" value="Tetracycline Repressor, domain 2"/>
    <property type="match status" value="1"/>
</dbReference>
<dbReference type="InterPro" id="IPR009057">
    <property type="entry name" value="Homeodomain-like_sf"/>
</dbReference>
<gene>
    <name evidence="6" type="ORF">EDM56_16625</name>
</gene>
<dbReference type="Gene3D" id="1.10.10.60">
    <property type="entry name" value="Homeodomain-like"/>
    <property type="match status" value="1"/>
</dbReference>
<keyword evidence="1" id="KW-0805">Transcription regulation</keyword>
<dbReference type="PROSITE" id="PS50977">
    <property type="entry name" value="HTH_TETR_2"/>
    <property type="match status" value="1"/>
</dbReference>
<evidence type="ECO:0000256" key="2">
    <source>
        <dbReference type="ARBA" id="ARBA00023125"/>
    </source>
</evidence>
<comment type="caution">
    <text evidence="6">The sequence shown here is derived from an EMBL/GenBank/DDBJ whole genome shotgun (WGS) entry which is preliminary data.</text>
</comment>
<sequence length="197" mass="22464">MQQISSNPTFQLLLQTTEQTVQELGCKKTTLQEIINRTGLSKGAIYHYVKSKNELFGLVLQHRSEQLNTAFDEAVEQASGPDLASPLKVLIDNMGRFLLDEQEVNNKIFFYLISQQENPEVKQILSELHERSIAMSVRWIQIGQQHGAIPPELDADKTAKLLRIYINGLRMDRLVAASPEKPDMQALFTMFYDTLKQ</sequence>
<evidence type="ECO:0000313" key="7">
    <source>
        <dbReference type="Proteomes" id="UP000271031"/>
    </source>
</evidence>
<keyword evidence="7" id="KW-1185">Reference proteome</keyword>
<dbReference type="InterPro" id="IPR036271">
    <property type="entry name" value="Tet_transcr_reg_TetR-rel_C_sf"/>
</dbReference>
<dbReference type="EMBL" id="RHHQ01000012">
    <property type="protein sequence ID" value="RNB87293.1"/>
    <property type="molecule type" value="Genomic_DNA"/>
</dbReference>
<organism evidence="6 7">
    <name type="scientific">Brevibacillus fluminis</name>
    <dbReference type="NCBI Taxonomy" id="511487"/>
    <lineage>
        <taxon>Bacteria</taxon>
        <taxon>Bacillati</taxon>
        <taxon>Bacillota</taxon>
        <taxon>Bacilli</taxon>
        <taxon>Bacillales</taxon>
        <taxon>Paenibacillaceae</taxon>
        <taxon>Brevibacillus</taxon>
    </lineage>
</organism>
<proteinExistence type="predicted"/>
<dbReference type="InterPro" id="IPR001647">
    <property type="entry name" value="HTH_TetR"/>
</dbReference>
<evidence type="ECO:0000259" key="5">
    <source>
        <dbReference type="PROSITE" id="PS50977"/>
    </source>
</evidence>
<evidence type="ECO:0000313" key="6">
    <source>
        <dbReference type="EMBL" id="RNB87293.1"/>
    </source>
</evidence>
<feature type="DNA-binding region" description="H-T-H motif" evidence="4">
    <location>
        <begin position="30"/>
        <end position="49"/>
    </location>
</feature>
<dbReference type="SUPFAM" id="SSF46689">
    <property type="entry name" value="Homeodomain-like"/>
    <property type="match status" value="1"/>
</dbReference>
<evidence type="ECO:0000256" key="1">
    <source>
        <dbReference type="ARBA" id="ARBA00023015"/>
    </source>
</evidence>
<dbReference type="GO" id="GO:0003677">
    <property type="term" value="F:DNA binding"/>
    <property type="evidence" value="ECO:0007669"/>
    <property type="project" value="UniProtKB-UniRule"/>
</dbReference>
<evidence type="ECO:0000256" key="4">
    <source>
        <dbReference type="PROSITE-ProRule" id="PRU00335"/>
    </source>
</evidence>
<protein>
    <submittedName>
        <fullName evidence="6">TetR/AcrR family transcriptional regulator</fullName>
    </submittedName>
</protein>
<dbReference type="PANTHER" id="PTHR47506:SF1">
    <property type="entry name" value="HTH-TYPE TRANSCRIPTIONAL REGULATOR YJDC"/>
    <property type="match status" value="1"/>
</dbReference>
<keyword evidence="2 4" id="KW-0238">DNA-binding</keyword>
<dbReference type="OrthoDB" id="9814703at2"/>
<dbReference type="Pfam" id="PF00440">
    <property type="entry name" value="TetR_N"/>
    <property type="match status" value="1"/>
</dbReference>
<keyword evidence="3" id="KW-0804">Transcription</keyword>
<dbReference type="PANTHER" id="PTHR47506">
    <property type="entry name" value="TRANSCRIPTIONAL REGULATORY PROTEIN"/>
    <property type="match status" value="1"/>
</dbReference>